<reference evidence="5 6" key="1">
    <citation type="journal article" date="2018" name="Front. Microbiol.">
        <title>Novel Insights Into Bacterial Dimethylsulfoniopropionate Catabolism in the East China Sea.</title>
        <authorList>
            <person name="Liu J."/>
            <person name="Liu J."/>
            <person name="Zhang S.H."/>
            <person name="Liang J."/>
            <person name="Lin H."/>
            <person name="Song D."/>
            <person name="Yang G.P."/>
            <person name="Todd J.D."/>
            <person name="Zhang X.H."/>
        </authorList>
    </citation>
    <scope>NUCLEOTIDE SEQUENCE [LARGE SCALE GENOMIC DNA]</scope>
    <source>
        <strain evidence="5 6">ZYFD042</strain>
    </source>
</reference>
<dbReference type="EMBL" id="RBZY01000014">
    <property type="protein sequence ID" value="RWR20702.1"/>
    <property type="molecule type" value="Genomic_DNA"/>
</dbReference>
<comment type="caution">
    <text evidence="5">The sequence shown here is derived from an EMBL/GenBank/DDBJ whole genome shotgun (WGS) entry which is preliminary data.</text>
</comment>
<evidence type="ECO:0000256" key="1">
    <source>
        <dbReference type="ARBA" id="ARBA00007534"/>
    </source>
</evidence>
<dbReference type="PANTHER" id="PTHR33630">
    <property type="entry name" value="CUTINASE RV1984C-RELATED-RELATED"/>
    <property type="match status" value="1"/>
</dbReference>
<protein>
    <submittedName>
        <fullName evidence="5">Cutinase family protein</fullName>
    </submittedName>
</protein>
<evidence type="ECO:0000256" key="4">
    <source>
        <dbReference type="ARBA" id="ARBA00023157"/>
    </source>
</evidence>
<organism evidence="5 6">
    <name type="scientific">Microbacterium enclense</name>
    <dbReference type="NCBI Taxonomy" id="993073"/>
    <lineage>
        <taxon>Bacteria</taxon>
        <taxon>Bacillati</taxon>
        <taxon>Actinomycetota</taxon>
        <taxon>Actinomycetes</taxon>
        <taxon>Micrococcales</taxon>
        <taxon>Microbacteriaceae</taxon>
        <taxon>Microbacterium</taxon>
    </lineage>
</organism>
<dbReference type="GO" id="GO:0052689">
    <property type="term" value="F:carboxylic ester hydrolase activity"/>
    <property type="evidence" value="ECO:0007669"/>
    <property type="project" value="UniProtKB-KW"/>
</dbReference>
<dbReference type="RefSeq" id="WP_205796869.1">
    <property type="nucleotide sequence ID" value="NZ_RBZY01000014.1"/>
</dbReference>
<evidence type="ECO:0000313" key="5">
    <source>
        <dbReference type="EMBL" id="RWR20702.1"/>
    </source>
</evidence>
<dbReference type="AlphaFoldDB" id="A0A3S3LXT9"/>
<proteinExistence type="inferred from homology"/>
<name>A0A3S3LXT9_9MICO</name>
<dbReference type="InterPro" id="IPR000675">
    <property type="entry name" value="Cutinase/axe"/>
</dbReference>
<evidence type="ECO:0000256" key="2">
    <source>
        <dbReference type="ARBA" id="ARBA00022487"/>
    </source>
</evidence>
<evidence type="ECO:0000256" key="3">
    <source>
        <dbReference type="ARBA" id="ARBA00022801"/>
    </source>
</evidence>
<comment type="similarity">
    <text evidence="1">Belongs to the cutinase family.</text>
</comment>
<dbReference type="Proteomes" id="UP000285970">
    <property type="component" value="Unassembled WGS sequence"/>
</dbReference>
<gene>
    <name evidence="5" type="ORF">D8Y23_05515</name>
</gene>
<keyword evidence="4" id="KW-1015">Disulfide bond</keyword>
<dbReference type="Pfam" id="PF01083">
    <property type="entry name" value="Cutinase"/>
    <property type="match status" value="1"/>
</dbReference>
<dbReference type="SUPFAM" id="SSF53474">
    <property type="entry name" value="alpha/beta-Hydrolases"/>
    <property type="match status" value="1"/>
</dbReference>
<dbReference type="SMART" id="SM01110">
    <property type="entry name" value="Cutinase"/>
    <property type="match status" value="1"/>
</dbReference>
<accession>A0A3S3LXT9</accession>
<keyword evidence="3" id="KW-0378">Hydrolase</keyword>
<dbReference type="InterPro" id="IPR029058">
    <property type="entry name" value="AB_hydrolase_fold"/>
</dbReference>
<sequence>MEGVVEVVPWVGYVAPPTPPAAPVAAPPSTCADLIVLVARGSGEVPKGPWDVASDPDLYDIQTYQTTVRSSYAQRGLGSKMQQVLTGQVTRSGEEWLVGPADSGLLNSLSEGYRNSTLIVPIVYPASSTDLLGEAFSLMKPDPRKLLEYMSSIRSGSDALRSTYDALHEECRDRESKFIIAGYSQGAMAAHLMLSGAILDGESLDDLAAVVLLSDPLQQPDAYPITGSGSGKRGLVAELFEFSSARDLWDSAFIGDYPMEAIRSYPSQLESRTYAFCTDGDLLCAPYAPGASRSPWLWDYPAEVRAHFDRMAGIHGGYGPDTLRPFGRGVAEAAF</sequence>
<dbReference type="PANTHER" id="PTHR33630:SF9">
    <property type="entry name" value="CUTINASE 4"/>
    <property type="match status" value="1"/>
</dbReference>
<keyword evidence="2" id="KW-0719">Serine esterase</keyword>
<dbReference type="Gene3D" id="3.40.50.1820">
    <property type="entry name" value="alpha/beta hydrolase"/>
    <property type="match status" value="1"/>
</dbReference>
<evidence type="ECO:0000313" key="6">
    <source>
        <dbReference type="Proteomes" id="UP000285970"/>
    </source>
</evidence>